<comment type="caution">
    <text evidence="2">The sequence shown here is derived from an EMBL/GenBank/DDBJ whole genome shotgun (WGS) entry which is preliminary data.</text>
</comment>
<dbReference type="Gene3D" id="3.40.630.30">
    <property type="match status" value="1"/>
</dbReference>
<dbReference type="EMBL" id="QAYG01000001">
    <property type="protein sequence ID" value="PTW62899.1"/>
    <property type="molecule type" value="Genomic_DNA"/>
</dbReference>
<dbReference type="Pfam" id="PF13673">
    <property type="entry name" value="Acetyltransf_10"/>
    <property type="match status" value="1"/>
</dbReference>
<protein>
    <submittedName>
        <fullName evidence="2">Acetyltransferase (GNAT) family protein</fullName>
    </submittedName>
</protein>
<dbReference type="AlphaFoldDB" id="A0A2T5VGL6"/>
<dbReference type="InterPro" id="IPR052729">
    <property type="entry name" value="Acyl/Acetyltrans_Enzymes"/>
</dbReference>
<dbReference type="PROSITE" id="PS51186">
    <property type="entry name" value="GNAT"/>
    <property type="match status" value="1"/>
</dbReference>
<dbReference type="GO" id="GO:0016747">
    <property type="term" value="F:acyltransferase activity, transferring groups other than amino-acyl groups"/>
    <property type="evidence" value="ECO:0007669"/>
    <property type="project" value="InterPro"/>
</dbReference>
<evidence type="ECO:0000313" key="2">
    <source>
        <dbReference type="EMBL" id="PTW62899.1"/>
    </source>
</evidence>
<keyword evidence="2" id="KW-0808">Transferase</keyword>
<evidence type="ECO:0000259" key="1">
    <source>
        <dbReference type="PROSITE" id="PS51186"/>
    </source>
</evidence>
<dbReference type="Gene3D" id="3.40.630.90">
    <property type="match status" value="1"/>
</dbReference>
<dbReference type="SUPFAM" id="SSF55729">
    <property type="entry name" value="Acyl-CoA N-acyltransferases (Nat)"/>
    <property type="match status" value="1"/>
</dbReference>
<dbReference type="Proteomes" id="UP000244081">
    <property type="component" value="Unassembled WGS sequence"/>
</dbReference>
<dbReference type="InterPro" id="IPR041496">
    <property type="entry name" value="YitH/HolE_GNAT"/>
</dbReference>
<feature type="domain" description="N-acetyltransferase" evidence="1">
    <location>
        <begin position="16"/>
        <end position="147"/>
    </location>
</feature>
<accession>A0A2T5VGL6</accession>
<keyword evidence="3" id="KW-1185">Reference proteome</keyword>
<organism evidence="2 3">
    <name type="scientific">Breoghania corrubedonensis</name>
    <dbReference type="NCBI Taxonomy" id="665038"/>
    <lineage>
        <taxon>Bacteria</taxon>
        <taxon>Pseudomonadati</taxon>
        <taxon>Pseudomonadota</taxon>
        <taxon>Alphaproteobacteria</taxon>
        <taxon>Hyphomicrobiales</taxon>
        <taxon>Stappiaceae</taxon>
        <taxon>Breoghania</taxon>
    </lineage>
</organism>
<dbReference type="PANTHER" id="PTHR47237">
    <property type="entry name" value="SLL0310 PROTEIN"/>
    <property type="match status" value="1"/>
</dbReference>
<dbReference type="Pfam" id="PF18014">
    <property type="entry name" value="Acetyltransf_18"/>
    <property type="match status" value="1"/>
</dbReference>
<sequence length="281" mass="29259">MMNDGASLPELTATDVRLVPFAQDLLDGAVRLSEQAGWPHRSGDWALTLSASRGVTALSGDMVVGTALCSTFGDVAALNMIIVDASMRGHGLGRQLMNAVIGMAGPREIRLTATQDGLPLYKKLGFVETGEIIQHQGLAQADGADRAVTTGSLGDVARLAEMDQAASGMAREPVLRRIAEMGTVLRAERGFAMLRPFGRGQVVGPVVAEDGETARALIAQAANRAQGTFLRIDVPASHDLSPFLESLGLARAGGGTSMVCQAKPEAPSPLKTFALASQALG</sequence>
<dbReference type="CDD" id="cd04301">
    <property type="entry name" value="NAT_SF"/>
    <property type="match status" value="1"/>
</dbReference>
<gene>
    <name evidence="2" type="ORF">C8N35_101948</name>
</gene>
<dbReference type="InterPro" id="IPR016181">
    <property type="entry name" value="Acyl_CoA_acyltransferase"/>
</dbReference>
<evidence type="ECO:0000313" key="3">
    <source>
        <dbReference type="Proteomes" id="UP000244081"/>
    </source>
</evidence>
<dbReference type="InterPro" id="IPR000182">
    <property type="entry name" value="GNAT_dom"/>
</dbReference>
<name>A0A2T5VGL6_9HYPH</name>
<reference evidence="2 3" key="1">
    <citation type="submission" date="2018-04" db="EMBL/GenBank/DDBJ databases">
        <title>Genomic Encyclopedia of Archaeal and Bacterial Type Strains, Phase II (KMG-II): from individual species to whole genera.</title>
        <authorList>
            <person name="Goeker M."/>
        </authorList>
    </citation>
    <scope>NUCLEOTIDE SEQUENCE [LARGE SCALE GENOMIC DNA]</scope>
    <source>
        <strain evidence="2 3">DSM 23382</strain>
    </source>
</reference>
<dbReference type="PANTHER" id="PTHR47237:SF2">
    <property type="entry name" value="BLL4206 PROTEIN"/>
    <property type="match status" value="1"/>
</dbReference>
<proteinExistence type="predicted"/>